<dbReference type="Gene3D" id="1.10.1660.10">
    <property type="match status" value="1"/>
</dbReference>
<dbReference type="STRING" id="1223545.GS4_17_00340"/>
<accession>M0QJA6</accession>
<feature type="domain" description="HTH merR-type" evidence="5">
    <location>
        <begin position="11"/>
        <end position="79"/>
    </location>
</feature>
<dbReference type="SMART" id="SM00422">
    <property type="entry name" value="HTH_MERR"/>
    <property type="match status" value="1"/>
</dbReference>
<evidence type="ECO:0000256" key="1">
    <source>
        <dbReference type="ARBA" id="ARBA00022714"/>
    </source>
</evidence>
<dbReference type="PROSITE" id="PS00552">
    <property type="entry name" value="HTH_MERR_1"/>
    <property type="match status" value="1"/>
</dbReference>
<dbReference type="InterPro" id="IPR009061">
    <property type="entry name" value="DNA-bd_dom_put_sf"/>
</dbReference>
<dbReference type="Proteomes" id="UP000011666">
    <property type="component" value="Unassembled WGS sequence"/>
</dbReference>
<comment type="caution">
    <text evidence="6">The sequence shown here is derived from an EMBL/GenBank/DDBJ whole genome shotgun (WGS) entry which is preliminary data.</text>
</comment>
<keyword evidence="1" id="KW-0479">Metal-binding</keyword>
<evidence type="ECO:0000313" key="6">
    <source>
        <dbReference type="EMBL" id="GAC68648.1"/>
    </source>
</evidence>
<dbReference type="GO" id="GO:0051537">
    <property type="term" value="F:2 iron, 2 sulfur cluster binding"/>
    <property type="evidence" value="ECO:0007669"/>
    <property type="project" value="UniProtKB-KW"/>
</dbReference>
<dbReference type="AlphaFoldDB" id="M0QJA6"/>
<dbReference type="Pfam" id="PF13411">
    <property type="entry name" value="MerR_1"/>
    <property type="match status" value="1"/>
</dbReference>
<dbReference type="PANTHER" id="PTHR30204:SF0">
    <property type="entry name" value="REDOX-SENSITIVE TRANSCRIPTIONAL ACTIVATOR SOXR"/>
    <property type="match status" value="1"/>
</dbReference>
<organism evidence="6 7">
    <name type="scientific">Gordonia soli NBRC 108243</name>
    <dbReference type="NCBI Taxonomy" id="1223545"/>
    <lineage>
        <taxon>Bacteria</taxon>
        <taxon>Bacillati</taxon>
        <taxon>Actinomycetota</taxon>
        <taxon>Actinomycetes</taxon>
        <taxon>Mycobacteriales</taxon>
        <taxon>Gordoniaceae</taxon>
        <taxon>Gordonia</taxon>
    </lineage>
</organism>
<dbReference type="PRINTS" id="PR00040">
    <property type="entry name" value="HTHMERR"/>
</dbReference>
<dbReference type="SUPFAM" id="SSF46955">
    <property type="entry name" value="Putative DNA-binding domain"/>
    <property type="match status" value="1"/>
</dbReference>
<dbReference type="GO" id="GO:0003677">
    <property type="term" value="F:DNA binding"/>
    <property type="evidence" value="ECO:0007669"/>
    <property type="project" value="UniProtKB-KW"/>
</dbReference>
<dbReference type="EMBL" id="BANX01000017">
    <property type="protein sequence ID" value="GAC68648.1"/>
    <property type="molecule type" value="Genomic_DNA"/>
</dbReference>
<dbReference type="GO" id="GO:0006979">
    <property type="term" value="P:response to oxidative stress"/>
    <property type="evidence" value="ECO:0007669"/>
    <property type="project" value="InterPro"/>
</dbReference>
<keyword evidence="4" id="KW-0238">DNA-binding</keyword>
<dbReference type="eggNOG" id="COG0789">
    <property type="taxonomic scope" value="Bacteria"/>
</dbReference>
<dbReference type="PANTHER" id="PTHR30204">
    <property type="entry name" value="REDOX-CYCLING DRUG-SENSING TRANSCRIPTIONAL ACTIVATOR SOXR"/>
    <property type="match status" value="1"/>
</dbReference>
<keyword evidence="3" id="KW-0411">Iron-sulfur</keyword>
<evidence type="ECO:0000256" key="3">
    <source>
        <dbReference type="ARBA" id="ARBA00023014"/>
    </source>
</evidence>
<keyword evidence="7" id="KW-1185">Reference proteome</keyword>
<dbReference type="InterPro" id="IPR047057">
    <property type="entry name" value="MerR_fam"/>
</dbReference>
<protein>
    <submittedName>
        <fullName evidence="6">Putative MerR family transcriptional regulator</fullName>
    </submittedName>
</protein>
<evidence type="ECO:0000313" key="7">
    <source>
        <dbReference type="Proteomes" id="UP000011666"/>
    </source>
</evidence>
<sequence>MLVAMTPKKLEMSVGQLAQRAGIAPSAVRFYEEKGLIFSHRTSGNQRRFHRAMLRRVAFIRASQAAGIPLSVIADVLAELGDHESPPKSMWEKASKRWISDINNRIALLENMRDLIGSCVGCGCLSLGACHLLNPGDELNSLGPGPRRLMGGAS</sequence>
<keyword evidence="2" id="KW-0408">Iron</keyword>
<evidence type="ECO:0000256" key="2">
    <source>
        <dbReference type="ARBA" id="ARBA00023004"/>
    </source>
</evidence>
<dbReference type="PROSITE" id="PS50937">
    <property type="entry name" value="HTH_MERR_2"/>
    <property type="match status" value="1"/>
</dbReference>
<dbReference type="NCBIfam" id="TIGR01950">
    <property type="entry name" value="SoxR"/>
    <property type="match status" value="1"/>
</dbReference>
<proteinExistence type="predicted"/>
<keyword evidence="1" id="KW-0001">2Fe-2S</keyword>
<name>M0QJA6_9ACTN</name>
<dbReference type="InterPro" id="IPR010211">
    <property type="entry name" value="Redox-sen_tscrpt-act_SoxR"/>
</dbReference>
<reference evidence="6 7" key="1">
    <citation type="submission" date="2013-01" db="EMBL/GenBank/DDBJ databases">
        <title>Whole genome shotgun sequence of Gordonia soli NBRC 108243.</title>
        <authorList>
            <person name="Isaki-Nakamura S."/>
            <person name="Hosoyama A."/>
            <person name="Tsuchikane K."/>
            <person name="Ando Y."/>
            <person name="Baba S."/>
            <person name="Ohji S."/>
            <person name="Hamada M."/>
            <person name="Tamura T."/>
            <person name="Yamazoe A."/>
            <person name="Yamazaki S."/>
            <person name="Fujita N."/>
        </authorList>
    </citation>
    <scope>NUCLEOTIDE SEQUENCE [LARGE SCALE GENOMIC DNA]</scope>
    <source>
        <strain evidence="6 7">NBRC 108243</strain>
    </source>
</reference>
<evidence type="ECO:0000256" key="4">
    <source>
        <dbReference type="ARBA" id="ARBA00023125"/>
    </source>
</evidence>
<gene>
    <name evidence="6" type="ORF">GS4_17_00340</name>
</gene>
<evidence type="ECO:0000259" key="5">
    <source>
        <dbReference type="PROSITE" id="PS50937"/>
    </source>
</evidence>
<dbReference type="GO" id="GO:0003700">
    <property type="term" value="F:DNA-binding transcription factor activity"/>
    <property type="evidence" value="ECO:0007669"/>
    <property type="project" value="InterPro"/>
</dbReference>
<dbReference type="InterPro" id="IPR000551">
    <property type="entry name" value="MerR-type_HTH_dom"/>
</dbReference>